<dbReference type="Pfam" id="PF00097">
    <property type="entry name" value="zf-C3HC4"/>
    <property type="match status" value="1"/>
</dbReference>
<dbReference type="OrthoDB" id="6270329at2759"/>
<dbReference type="EMBL" id="KN880485">
    <property type="protein sequence ID" value="KIY69368.1"/>
    <property type="molecule type" value="Genomic_DNA"/>
</dbReference>
<keyword evidence="1" id="KW-0479">Metal-binding</keyword>
<dbReference type="SMART" id="SM00184">
    <property type="entry name" value="RING"/>
    <property type="match status" value="1"/>
</dbReference>
<keyword evidence="8" id="KW-1185">Reference proteome</keyword>
<dbReference type="STRING" id="1314674.A0A0D7BFP6"/>
<keyword evidence="2 4" id="KW-0863">Zinc-finger</keyword>
<sequence>MSDDEQPSADPSRRRSKRIQKRPAPEEAAQRPAPKKKRKVSAPKAKTKAKAQKQPLVPQEPGSSSSSSSGPSSIPKPHSRDGSPLTEVSSASEEEIAVIHELQPPEQEEAAGGSTASPTPMTGPPASEMPGSWNGATTASQQRKGKQPESGPSCNLDLAAPKADPLGGFNCPVCFCAPTNATVTPCGHISCGECLFSAIKIAQSKHFGLEPFAARCPVCRTEIPGWNGRGGGVIGLIPKVVYNA</sequence>
<dbReference type="PANTHER" id="PTHR47094:SF1">
    <property type="entry name" value="RING-TYPE E3 UBIQUITIN TRANSFERASE"/>
    <property type="match status" value="1"/>
</dbReference>
<dbReference type="InterPro" id="IPR001841">
    <property type="entry name" value="Znf_RING"/>
</dbReference>
<dbReference type="SUPFAM" id="SSF57850">
    <property type="entry name" value="RING/U-box"/>
    <property type="match status" value="1"/>
</dbReference>
<evidence type="ECO:0000256" key="4">
    <source>
        <dbReference type="PROSITE-ProRule" id="PRU00175"/>
    </source>
</evidence>
<gene>
    <name evidence="7" type="ORF">CYLTODRAFT_230546</name>
</gene>
<dbReference type="Gene3D" id="3.30.40.10">
    <property type="entry name" value="Zinc/RING finger domain, C3HC4 (zinc finger)"/>
    <property type="match status" value="1"/>
</dbReference>
<dbReference type="PANTHER" id="PTHR47094">
    <property type="entry name" value="ELFLESS, ISOFORM B"/>
    <property type="match status" value="1"/>
</dbReference>
<name>A0A0D7BFP6_9AGAR</name>
<dbReference type="GO" id="GO:0006511">
    <property type="term" value="P:ubiquitin-dependent protein catabolic process"/>
    <property type="evidence" value="ECO:0007669"/>
    <property type="project" value="TreeGrafter"/>
</dbReference>
<proteinExistence type="predicted"/>
<feature type="compositionally biased region" description="Basic residues" evidence="5">
    <location>
        <begin position="33"/>
        <end position="51"/>
    </location>
</feature>
<evidence type="ECO:0000256" key="3">
    <source>
        <dbReference type="ARBA" id="ARBA00022833"/>
    </source>
</evidence>
<evidence type="ECO:0000256" key="2">
    <source>
        <dbReference type="ARBA" id="ARBA00022771"/>
    </source>
</evidence>
<dbReference type="GO" id="GO:0033768">
    <property type="term" value="C:SUMO-targeted ubiquitin ligase complex"/>
    <property type="evidence" value="ECO:0007669"/>
    <property type="project" value="TreeGrafter"/>
</dbReference>
<reference evidence="7 8" key="1">
    <citation type="journal article" date="2015" name="Fungal Genet. Biol.">
        <title>Evolution of novel wood decay mechanisms in Agaricales revealed by the genome sequences of Fistulina hepatica and Cylindrobasidium torrendii.</title>
        <authorList>
            <person name="Floudas D."/>
            <person name="Held B.W."/>
            <person name="Riley R."/>
            <person name="Nagy L.G."/>
            <person name="Koehler G."/>
            <person name="Ransdell A.S."/>
            <person name="Younus H."/>
            <person name="Chow J."/>
            <person name="Chiniquy J."/>
            <person name="Lipzen A."/>
            <person name="Tritt A."/>
            <person name="Sun H."/>
            <person name="Haridas S."/>
            <person name="LaButti K."/>
            <person name="Ohm R.A."/>
            <person name="Kues U."/>
            <person name="Blanchette R.A."/>
            <person name="Grigoriev I.V."/>
            <person name="Minto R.E."/>
            <person name="Hibbett D.S."/>
        </authorList>
    </citation>
    <scope>NUCLEOTIDE SEQUENCE [LARGE SCALE GENOMIC DNA]</scope>
    <source>
        <strain evidence="7 8">FP15055 ss-10</strain>
    </source>
</reference>
<evidence type="ECO:0000313" key="7">
    <source>
        <dbReference type="EMBL" id="KIY69368.1"/>
    </source>
</evidence>
<dbReference type="InterPro" id="IPR018957">
    <property type="entry name" value="Znf_C3HC4_RING-type"/>
</dbReference>
<dbReference type="AlphaFoldDB" id="A0A0D7BFP6"/>
<accession>A0A0D7BFP6</accession>
<dbReference type="Proteomes" id="UP000054007">
    <property type="component" value="Unassembled WGS sequence"/>
</dbReference>
<feature type="domain" description="RING-type" evidence="6">
    <location>
        <begin position="171"/>
        <end position="220"/>
    </location>
</feature>
<protein>
    <recommendedName>
        <fullName evidence="6">RING-type domain-containing protein</fullName>
    </recommendedName>
</protein>
<evidence type="ECO:0000313" key="8">
    <source>
        <dbReference type="Proteomes" id="UP000054007"/>
    </source>
</evidence>
<evidence type="ECO:0000256" key="5">
    <source>
        <dbReference type="SAM" id="MobiDB-lite"/>
    </source>
</evidence>
<feature type="compositionally biased region" description="Low complexity" evidence="5">
    <location>
        <begin position="61"/>
        <end position="73"/>
    </location>
</feature>
<dbReference type="InterPro" id="IPR013083">
    <property type="entry name" value="Znf_RING/FYVE/PHD"/>
</dbReference>
<keyword evidence="3" id="KW-0862">Zinc</keyword>
<feature type="region of interest" description="Disordered" evidence="5">
    <location>
        <begin position="1"/>
        <end position="156"/>
    </location>
</feature>
<dbReference type="PROSITE" id="PS50089">
    <property type="entry name" value="ZF_RING_2"/>
    <property type="match status" value="1"/>
</dbReference>
<evidence type="ECO:0000256" key="1">
    <source>
        <dbReference type="ARBA" id="ARBA00022723"/>
    </source>
</evidence>
<dbReference type="InterPro" id="IPR049627">
    <property type="entry name" value="SLX8"/>
</dbReference>
<dbReference type="GO" id="GO:0061630">
    <property type="term" value="F:ubiquitin protein ligase activity"/>
    <property type="evidence" value="ECO:0007669"/>
    <property type="project" value="InterPro"/>
</dbReference>
<organism evidence="7 8">
    <name type="scientific">Cylindrobasidium torrendii FP15055 ss-10</name>
    <dbReference type="NCBI Taxonomy" id="1314674"/>
    <lineage>
        <taxon>Eukaryota</taxon>
        <taxon>Fungi</taxon>
        <taxon>Dikarya</taxon>
        <taxon>Basidiomycota</taxon>
        <taxon>Agaricomycotina</taxon>
        <taxon>Agaricomycetes</taxon>
        <taxon>Agaricomycetidae</taxon>
        <taxon>Agaricales</taxon>
        <taxon>Marasmiineae</taxon>
        <taxon>Physalacriaceae</taxon>
        <taxon>Cylindrobasidium</taxon>
    </lineage>
</organism>
<dbReference type="GO" id="GO:0032183">
    <property type="term" value="F:SUMO binding"/>
    <property type="evidence" value="ECO:0007669"/>
    <property type="project" value="TreeGrafter"/>
</dbReference>
<dbReference type="GO" id="GO:0008270">
    <property type="term" value="F:zinc ion binding"/>
    <property type="evidence" value="ECO:0007669"/>
    <property type="project" value="UniProtKB-KW"/>
</dbReference>
<dbReference type="GO" id="GO:0140082">
    <property type="term" value="F:SUMO-ubiquitin ligase activity"/>
    <property type="evidence" value="ECO:0007669"/>
    <property type="project" value="TreeGrafter"/>
</dbReference>
<evidence type="ECO:0000259" key="6">
    <source>
        <dbReference type="PROSITE" id="PS50089"/>
    </source>
</evidence>